<dbReference type="EMBL" id="SHKN01000002">
    <property type="protein sequence ID" value="RZT93182.1"/>
    <property type="molecule type" value="Genomic_DNA"/>
</dbReference>
<dbReference type="RefSeq" id="WP_207224472.1">
    <property type="nucleotide sequence ID" value="NZ_SHKN01000002.1"/>
</dbReference>
<evidence type="ECO:0000256" key="4">
    <source>
        <dbReference type="ARBA" id="ARBA00022833"/>
    </source>
</evidence>
<feature type="domain" description="Metallo-beta-lactamase" evidence="5">
    <location>
        <begin position="19"/>
        <end position="202"/>
    </location>
</feature>
<evidence type="ECO:0000256" key="3">
    <source>
        <dbReference type="ARBA" id="ARBA00022801"/>
    </source>
</evidence>
<evidence type="ECO:0000256" key="1">
    <source>
        <dbReference type="ARBA" id="ARBA00001947"/>
    </source>
</evidence>
<dbReference type="SUPFAM" id="SSF56281">
    <property type="entry name" value="Metallo-hydrolase/oxidoreductase"/>
    <property type="match status" value="1"/>
</dbReference>
<organism evidence="6 7">
    <name type="scientific">Ancylomarina subtilis</name>
    <dbReference type="NCBI Taxonomy" id="1639035"/>
    <lineage>
        <taxon>Bacteria</taxon>
        <taxon>Pseudomonadati</taxon>
        <taxon>Bacteroidota</taxon>
        <taxon>Bacteroidia</taxon>
        <taxon>Marinilabiliales</taxon>
        <taxon>Marinifilaceae</taxon>
        <taxon>Ancylomarina</taxon>
    </lineage>
</organism>
<sequence length="220" mass="24787">MTKFKDMITIETLVFNQWQENTYLLYDETGEAVLIDCGVFYQEEGKKLINIIEKKGLKLVHLLNTHLHIDHVFGNQFMKDQFGLTTKAHKADEFLLAEAPNYGVRLGLENVVEPPAMGDAIKEGDIIRFGNSELKVLHVPGHSPGHVVFYNEAQKFVIAGDVLFRESIGRTDLPYGNFEDLITGIKTKLLVMDDDVTVHPGHGPITTIGHEKKNNVFLRS</sequence>
<gene>
    <name evidence="6" type="ORF">EV201_2334</name>
</gene>
<dbReference type="Gene3D" id="3.60.15.10">
    <property type="entry name" value="Ribonuclease Z/Hydroxyacylglutathione hydrolase-like"/>
    <property type="match status" value="1"/>
</dbReference>
<dbReference type="PANTHER" id="PTHR46233:SF3">
    <property type="entry name" value="HYDROXYACYLGLUTATHIONE HYDROLASE GLOC"/>
    <property type="match status" value="1"/>
</dbReference>
<dbReference type="GO" id="GO:0016787">
    <property type="term" value="F:hydrolase activity"/>
    <property type="evidence" value="ECO:0007669"/>
    <property type="project" value="UniProtKB-KW"/>
</dbReference>
<evidence type="ECO:0000256" key="2">
    <source>
        <dbReference type="ARBA" id="ARBA00022723"/>
    </source>
</evidence>
<dbReference type="CDD" id="cd06262">
    <property type="entry name" value="metallo-hydrolase-like_MBL-fold"/>
    <property type="match status" value="1"/>
</dbReference>
<dbReference type="Pfam" id="PF00753">
    <property type="entry name" value="Lactamase_B"/>
    <property type="match status" value="1"/>
</dbReference>
<dbReference type="SMART" id="SM00849">
    <property type="entry name" value="Lactamase_B"/>
    <property type="match status" value="1"/>
</dbReference>
<dbReference type="InterPro" id="IPR051453">
    <property type="entry name" value="MBL_Glyoxalase_II"/>
</dbReference>
<name>A0A4Q7VDU9_9BACT</name>
<keyword evidence="3 6" id="KW-0378">Hydrolase</keyword>
<comment type="caution">
    <text evidence="6">The sequence shown here is derived from an EMBL/GenBank/DDBJ whole genome shotgun (WGS) entry which is preliminary data.</text>
</comment>
<protein>
    <submittedName>
        <fullName evidence="6">Glyoxylase-like metal-dependent hydrolase (Beta-lactamase superfamily II)</fullName>
    </submittedName>
</protein>
<dbReference type="AlphaFoldDB" id="A0A4Q7VDU9"/>
<dbReference type="PANTHER" id="PTHR46233">
    <property type="entry name" value="HYDROXYACYLGLUTATHIONE HYDROLASE GLOC"/>
    <property type="match status" value="1"/>
</dbReference>
<dbReference type="InterPro" id="IPR036866">
    <property type="entry name" value="RibonucZ/Hydroxyglut_hydro"/>
</dbReference>
<keyword evidence="2" id="KW-0479">Metal-binding</keyword>
<dbReference type="Proteomes" id="UP000293562">
    <property type="component" value="Unassembled WGS sequence"/>
</dbReference>
<evidence type="ECO:0000313" key="6">
    <source>
        <dbReference type="EMBL" id="RZT93182.1"/>
    </source>
</evidence>
<keyword evidence="7" id="KW-1185">Reference proteome</keyword>
<comment type="cofactor">
    <cofactor evidence="1">
        <name>Zn(2+)</name>
        <dbReference type="ChEBI" id="CHEBI:29105"/>
    </cofactor>
</comment>
<keyword evidence="4" id="KW-0862">Zinc</keyword>
<evidence type="ECO:0000259" key="5">
    <source>
        <dbReference type="SMART" id="SM00849"/>
    </source>
</evidence>
<reference evidence="6 7" key="1">
    <citation type="submission" date="2019-02" db="EMBL/GenBank/DDBJ databases">
        <title>Genomic Encyclopedia of Type Strains, Phase IV (KMG-IV): sequencing the most valuable type-strain genomes for metagenomic binning, comparative biology and taxonomic classification.</title>
        <authorList>
            <person name="Goeker M."/>
        </authorList>
    </citation>
    <scope>NUCLEOTIDE SEQUENCE [LARGE SCALE GENOMIC DNA]</scope>
    <source>
        <strain evidence="6 7">DSM 28825</strain>
    </source>
</reference>
<proteinExistence type="predicted"/>
<accession>A0A4Q7VDU9</accession>
<dbReference type="GO" id="GO:0046872">
    <property type="term" value="F:metal ion binding"/>
    <property type="evidence" value="ECO:0007669"/>
    <property type="project" value="UniProtKB-KW"/>
</dbReference>
<dbReference type="InterPro" id="IPR001279">
    <property type="entry name" value="Metallo-B-lactamas"/>
</dbReference>
<evidence type="ECO:0000313" key="7">
    <source>
        <dbReference type="Proteomes" id="UP000293562"/>
    </source>
</evidence>